<evidence type="ECO:0000256" key="4">
    <source>
        <dbReference type="ARBA" id="ARBA00022827"/>
    </source>
</evidence>
<dbReference type="SUPFAM" id="SSF56176">
    <property type="entry name" value="FAD-binding/transporter-associated domain-like"/>
    <property type="match status" value="1"/>
</dbReference>
<dbReference type="InterPro" id="IPR006094">
    <property type="entry name" value="Oxid_FAD_bind_N"/>
</dbReference>
<dbReference type="InterPro" id="IPR004113">
    <property type="entry name" value="FAD-bd_oxidored_4_C"/>
</dbReference>
<dbReference type="InterPro" id="IPR016164">
    <property type="entry name" value="FAD-linked_Oxase-like_C"/>
</dbReference>
<dbReference type="FunFam" id="1.10.45.10:FF:000001">
    <property type="entry name" value="D-lactate dehydrogenase mitochondrial"/>
    <property type="match status" value="1"/>
</dbReference>
<dbReference type="Gene3D" id="3.30.70.2740">
    <property type="match status" value="1"/>
</dbReference>
<dbReference type="AlphaFoldDB" id="A0A2A5WEY8"/>
<sequence>MNSNTMGLIDQLAGIVGVDAVKTGSADLNHFGKDWTKVYVPDPAAIVFPSNIEQVQDIVKLAHKREVALVPSGGRTGLSGGAVAEKQELVVSFDRMNKILSFDAVDRQVVCQPGVITEQLQEFATNKDLFYPIDFASSGSSQLGGNVATNAGGIKVIRYGMTRNWILGMKVVTGTGEVLDLNRGLTKNATGYDFRHLFIGSEGTLGFIVELTLALCSKPNDPTVLLLSVERMVETMEVLKAFQNRMELTAFEFFSDKAMQYVIEEKGLQRPFELASEFYVLIEFEKVAEQDIKDAIELFEHCLEQGWISDGIISQSAGQADSLWRLREDISETISKFTPYKNDISVKASQVPSFLEASEALVSEAYPDFEIIWFGHIGDGNLHLNILKPANLAVEDFYKRCDEVSERVFDLVRKFGGSISAEHGIGMLKKPYLHYSRGAVELDYMKAIKQVFDPQNIMNPGKLVDL</sequence>
<protein>
    <submittedName>
        <fullName evidence="7">FAD-binding oxidoreductase</fullName>
    </submittedName>
</protein>
<accession>A0A2A5WEY8</accession>
<evidence type="ECO:0000256" key="3">
    <source>
        <dbReference type="ARBA" id="ARBA00022630"/>
    </source>
</evidence>
<evidence type="ECO:0000256" key="2">
    <source>
        <dbReference type="ARBA" id="ARBA00008000"/>
    </source>
</evidence>
<dbReference type="PROSITE" id="PS51387">
    <property type="entry name" value="FAD_PCMH"/>
    <property type="match status" value="1"/>
</dbReference>
<feature type="domain" description="FAD-binding PCMH-type" evidence="6">
    <location>
        <begin position="39"/>
        <end position="218"/>
    </location>
</feature>
<evidence type="ECO:0000256" key="5">
    <source>
        <dbReference type="ARBA" id="ARBA00023002"/>
    </source>
</evidence>
<dbReference type="GO" id="GO:0071949">
    <property type="term" value="F:FAD binding"/>
    <property type="evidence" value="ECO:0007669"/>
    <property type="project" value="InterPro"/>
</dbReference>
<evidence type="ECO:0000313" key="8">
    <source>
        <dbReference type="Proteomes" id="UP000219329"/>
    </source>
</evidence>
<evidence type="ECO:0000259" key="6">
    <source>
        <dbReference type="PROSITE" id="PS51387"/>
    </source>
</evidence>
<evidence type="ECO:0000256" key="1">
    <source>
        <dbReference type="ARBA" id="ARBA00001974"/>
    </source>
</evidence>
<reference evidence="7 8" key="1">
    <citation type="submission" date="2017-08" db="EMBL/GenBank/DDBJ databases">
        <title>Fine stratification of microbial communities through a metagenomic profile of the photic zone.</title>
        <authorList>
            <person name="Haro-Moreno J.M."/>
            <person name="Lopez-Perez M."/>
            <person name="De La Torre J."/>
            <person name="Picazo A."/>
            <person name="Camacho A."/>
            <person name="Rodriguez-Valera F."/>
        </authorList>
    </citation>
    <scope>NUCLEOTIDE SEQUENCE [LARGE SCALE GENOMIC DNA]</scope>
    <source>
        <strain evidence="7">MED-G28</strain>
    </source>
</reference>
<dbReference type="SUPFAM" id="SSF55103">
    <property type="entry name" value="FAD-linked oxidases, C-terminal domain"/>
    <property type="match status" value="1"/>
</dbReference>
<dbReference type="InterPro" id="IPR051264">
    <property type="entry name" value="FAD-oxidored/transferase_4"/>
</dbReference>
<dbReference type="Pfam" id="PF01565">
    <property type="entry name" value="FAD_binding_4"/>
    <property type="match status" value="1"/>
</dbReference>
<comment type="cofactor">
    <cofactor evidence="1">
        <name>FAD</name>
        <dbReference type="ChEBI" id="CHEBI:57692"/>
    </cofactor>
</comment>
<dbReference type="FunFam" id="3.30.465.10:FF:000025">
    <property type="entry name" value="FAD-binding oxidoreductase"/>
    <property type="match status" value="1"/>
</dbReference>
<dbReference type="EMBL" id="NTJZ01000002">
    <property type="protein sequence ID" value="PDH34817.1"/>
    <property type="molecule type" value="Genomic_DNA"/>
</dbReference>
<dbReference type="Gene3D" id="1.10.45.10">
    <property type="entry name" value="Vanillyl-alcohol Oxidase, Chain A, domain 4"/>
    <property type="match status" value="1"/>
</dbReference>
<dbReference type="InterPro" id="IPR016169">
    <property type="entry name" value="FAD-bd_PCMH_sub2"/>
</dbReference>
<dbReference type="PANTHER" id="PTHR43716">
    <property type="entry name" value="D-2-HYDROXYGLUTARATE DEHYDROGENASE, MITOCHONDRIAL"/>
    <property type="match status" value="1"/>
</dbReference>
<dbReference type="Gene3D" id="3.30.43.10">
    <property type="entry name" value="Uridine Diphospho-n-acetylenolpyruvylglucosamine Reductase, domain 2"/>
    <property type="match status" value="1"/>
</dbReference>
<keyword evidence="3" id="KW-0285">Flavoprotein</keyword>
<dbReference type="Gene3D" id="3.30.465.10">
    <property type="match status" value="1"/>
</dbReference>
<dbReference type="InterPro" id="IPR036318">
    <property type="entry name" value="FAD-bd_PCMH-like_sf"/>
</dbReference>
<organism evidence="7 8">
    <name type="scientific">OM182 bacterium MED-G28</name>
    <dbReference type="NCBI Taxonomy" id="1986256"/>
    <lineage>
        <taxon>Bacteria</taxon>
        <taxon>Pseudomonadati</taxon>
        <taxon>Pseudomonadota</taxon>
        <taxon>Gammaproteobacteria</taxon>
        <taxon>OMG group</taxon>
        <taxon>OM182 clade</taxon>
    </lineage>
</organism>
<keyword evidence="5" id="KW-0560">Oxidoreductase</keyword>
<evidence type="ECO:0000313" key="7">
    <source>
        <dbReference type="EMBL" id="PDH34817.1"/>
    </source>
</evidence>
<dbReference type="GO" id="GO:0022904">
    <property type="term" value="P:respiratory electron transport chain"/>
    <property type="evidence" value="ECO:0007669"/>
    <property type="project" value="TreeGrafter"/>
</dbReference>
<dbReference type="Proteomes" id="UP000219329">
    <property type="component" value="Unassembled WGS sequence"/>
</dbReference>
<comment type="caution">
    <text evidence="7">The sequence shown here is derived from an EMBL/GenBank/DDBJ whole genome shotgun (WGS) entry which is preliminary data.</text>
</comment>
<keyword evidence="4" id="KW-0274">FAD</keyword>
<dbReference type="InterPro" id="IPR016167">
    <property type="entry name" value="FAD-bd_PCMH_sub1"/>
</dbReference>
<name>A0A2A5WEY8_9GAMM</name>
<gene>
    <name evidence="7" type="ORF">CNF02_01990</name>
</gene>
<comment type="similarity">
    <text evidence="2">Belongs to the FAD-binding oxidoreductase/transferase type 4 family.</text>
</comment>
<dbReference type="Gene3D" id="3.30.70.2190">
    <property type="match status" value="1"/>
</dbReference>
<dbReference type="Pfam" id="PF02913">
    <property type="entry name" value="FAD-oxidase_C"/>
    <property type="match status" value="1"/>
</dbReference>
<dbReference type="GO" id="GO:0016491">
    <property type="term" value="F:oxidoreductase activity"/>
    <property type="evidence" value="ECO:0007669"/>
    <property type="project" value="UniProtKB-KW"/>
</dbReference>
<dbReference type="PANTHER" id="PTHR43716:SF1">
    <property type="entry name" value="D-2-HYDROXYGLUTARATE DEHYDROGENASE, MITOCHONDRIAL"/>
    <property type="match status" value="1"/>
</dbReference>
<proteinExistence type="inferred from homology"/>
<dbReference type="InterPro" id="IPR016171">
    <property type="entry name" value="Vanillyl_alc_oxidase_C-sub2"/>
</dbReference>
<dbReference type="InterPro" id="IPR016166">
    <property type="entry name" value="FAD-bd_PCMH"/>
</dbReference>